<evidence type="ECO:0000313" key="2">
    <source>
        <dbReference type="EMBL" id="CUM69922.1"/>
    </source>
</evidence>
<dbReference type="EMBL" id="CYXT01000001">
    <property type="protein sequence ID" value="CUM69922.1"/>
    <property type="molecule type" value="Genomic_DNA"/>
</dbReference>
<sequence>MYYDMSGFDYGILDVVQVLHLRKRRGNYYDCPFCGETHGKLNINVEKNVFRCNRCDASGGMLKLYADLHNVTLSEANQQIREALGKGEYRTDYIKATPVQEEKATAELAPIEEIHRTYQRMLSMLTLNRKHQEDLQRRGLKPEQIEAQRYRSVPLFGMKKLVKRLAEEGYMVKGVPGFYRDTDGNWTINFKAENSGILIPIVSLDGFIQGFQIRVDHVTDTKKYIWLSSVHYDQGVSSGSPVHVIGDLAAERVYLTEGALKGTIAHYLSGATFVCVAGVNQYRNLKPVLERMKGYGMKQLLEAYDMDKKMKVACNKHDSKCAVCFERSPVICQHKAEKRRIIQNGCNKVYEICRELSLPMNRMVWDMDESGEWNGKHKGIDDYLAAIKQKEGTGAQTSALPKGEQS</sequence>
<dbReference type="GO" id="GO:0003899">
    <property type="term" value="F:DNA-directed RNA polymerase activity"/>
    <property type="evidence" value="ECO:0007669"/>
    <property type="project" value="InterPro"/>
</dbReference>
<dbReference type="Proteomes" id="UP000095598">
    <property type="component" value="Unassembled WGS sequence"/>
</dbReference>
<accession>A0A173QWD8</accession>
<dbReference type="InterPro" id="IPR036977">
    <property type="entry name" value="DNA_primase_Znf_CHC2"/>
</dbReference>
<reference evidence="2 3" key="1">
    <citation type="submission" date="2015-09" db="EMBL/GenBank/DDBJ databases">
        <authorList>
            <consortium name="Pathogen Informatics"/>
        </authorList>
    </citation>
    <scope>NUCLEOTIDE SEQUENCE [LARGE SCALE GENOMIC DNA]</scope>
    <source>
        <strain evidence="2 3">2789STDY5608868</strain>
    </source>
</reference>
<name>A0A173QWD8_ANAHA</name>
<protein>
    <submittedName>
        <fullName evidence="2">DNA primase</fullName>
    </submittedName>
</protein>
<evidence type="ECO:0000313" key="3">
    <source>
        <dbReference type="Proteomes" id="UP000095598"/>
    </source>
</evidence>
<dbReference type="InterPro" id="IPR002694">
    <property type="entry name" value="Znf_CHC2"/>
</dbReference>
<dbReference type="GO" id="GO:0008270">
    <property type="term" value="F:zinc ion binding"/>
    <property type="evidence" value="ECO:0007669"/>
    <property type="project" value="InterPro"/>
</dbReference>
<dbReference type="SUPFAM" id="SSF57783">
    <property type="entry name" value="Zinc beta-ribbon"/>
    <property type="match status" value="1"/>
</dbReference>
<dbReference type="GO" id="GO:0006260">
    <property type="term" value="P:DNA replication"/>
    <property type="evidence" value="ECO:0007669"/>
    <property type="project" value="InterPro"/>
</dbReference>
<dbReference type="AlphaFoldDB" id="A0A173QWD8"/>
<dbReference type="RefSeq" id="WP_155511744.1">
    <property type="nucleotide sequence ID" value="NZ_CYXT01000001.1"/>
</dbReference>
<gene>
    <name evidence="2" type="ORF">ERS852425_00090</name>
</gene>
<dbReference type="Gene3D" id="3.90.580.10">
    <property type="entry name" value="Zinc finger, CHC2-type domain"/>
    <property type="match status" value="1"/>
</dbReference>
<organism evidence="2 3">
    <name type="scientific">Anaerostipes hadrus</name>
    <dbReference type="NCBI Taxonomy" id="649756"/>
    <lineage>
        <taxon>Bacteria</taxon>
        <taxon>Bacillati</taxon>
        <taxon>Bacillota</taxon>
        <taxon>Clostridia</taxon>
        <taxon>Lachnospirales</taxon>
        <taxon>Lachnospiraceae</taxon>
        <taxon>Anaerostipes</taxon>
    </lineage>
</organism>
<feature type="domain" description="Zinc finger CHC2-type" evidence="1">
    <location>
        <begin position="12"/>
        <end position="83"/>
    </location>
</feature>
<evidence type="ECO:0000259" key="1">
    <source>
        <dbReference type="Pfam" id="PF01807"/>
    </source>
</evidence>
<dbReference type="Pfam" id="PF01807">
    <property type="entry name" value="Zn_ribbon_DnaG"/>
    <property type="match status" value="1"/>
</dbReference>
<proteinExistence type="predicted"/>
<dbReference type="GO" id="GO:0003677">
    <property type="term" value="F:DNA binding"/>
    <property type="evidence" value="ECO:0007669"/>
    <property type="project" value="InterPro"/>
</dbReference>